<keyword evidence="2" id="KW-1185">Reference proteome</keyword>
<evidence type="ECO:0000313" key="2">
    <source>
        <dbReference type="Proteomes" id="UP000828941"/>
    </source>
</evidence>
<protein>
    <submittedName>
        <fullName evidence="1">Uncharacterized protein</fullName>
    </submittedName>
</protein>
<dbReference type="Proteomes" id="UP000828941">
    <property type="component" value="Chromosome 9"/>
</dbReference>
<dbReference type="EMBL" id="CM039434">
    <property type="protein sequence ID" value="KAI4322996.1"/>
    <property type="molecule type" value="Genomic_DNA"/>
</dbReference>
<proteinExistence type="predicted"/>
<reference evidence="1 2" key="1">
    <citation type="journal article" date="2022" name="DNA Res.">
        <title>Chromosomal-level genome assembly of the orchid tree Bauhinia variegata (Leguminosae; Cercidoideae) supports the allotetraploid origin hypothesis of Bauhinia.</title>
        <authorList>
            <person name="Zhong Y."/>
            <person name="Chen Y."/>
            <person name="Zheng D."/>
            <person name="Pang J."/>
            <person name="Liu Y."/>
            <person name="Luo S."/>
            <person name="Meng S."/>
            <person name="Qian L."/>
            <person name="Wei D."/>
            <person name="Dai S."/>
            <person name="Zhou R."/>
        </authorList>
    </citation>
    <scope>NUCLEOTIDE SEQUENCE [LARGE SCALE GENOMIC DNA]</scope>
    <source>
        <strain evidence="1">BV-YZ2020</strain>
    </source>
</reference>
<name>A0ACB9MIP8_BAUVA</name>
<evidence type="ECO:0000313" key="1">
    <source>
        <dbReference type="EMBL" id="KAI4322996.1"/>
    </source>
</evidence>
<organism evidence="1 2">
    <name type="scientific">Bauhinia variegata</name>
    <name type="common">Purple orchid tree</name>
    <name type="synonym">Phanera variegata</name>
    <dbReference type="NCBI Taxonomy" id="167791"/>
    <lineage>
        <taxon>Eukaryota</taxon>
        <taxon>Viridiplantae</taxon>
        <taxon>Streptophyta</taxon>
        <taxon>Embryophyta</taxon>
        <taxon>Tracheophyta</taxon>
        <taxon>Spermatophyta</taxon>
        <taxon>Magnoliopsida</taxon>
        <taxon>eudicotyledons</taxon>
        <taxon>Gunneridae</taxon>
        <taxon>Pentapetalae</taxon>
        <taxon>rosids</taxon>
        <taxon>fabids</taxon>
        <taxon>Fabales</taxon>
        <taxon>Fabaceae</taxon>
        <taxon>Cercidoideae</taxon>
        <taxon>Cercideae</taxon>
        <taxon>Bauhiniinae</taxon>
        <taxon>Bauhinia</taxon>
    </lineage>
</organism>
<gene>
    <name evidence="1" type="ORF">L6164_022640</name>
</gene>
<accession>A0ACB9MIP8</accession>
<comment type="caution">
    <text evidence="1">The sequence shown here is derived from an EMBL/GenBank/DDBJ whole genome shotgun (WGS) entry which is preliminary data.</text>
</comment>
<sequence>MSTSMKSRLLVVSLIVLSMLVVSSEARFLPELPNIGKTINGELLLRELSNIARKGEYGHKRSMLGKLDRLSPAGPDPQHH</sequence>